<evidence type="ECO:0000256" key="4">
    <source>
        <dbReference type="ARBA" id="ARBA00023004"/>
    </source>
</evidence>
<dbReference type="SFLD" id="SFLDS00029">
    <property type="entry name" value="Radical_SAM"/>
    <property type="match status" value="1"/>
</dbReference>
<dbReference type="GO" id="GO:0046872">
    <property type="term" value="F:metal ion binding"/>
    <property type="evidence" value="ECO:0007669"/>
    <property type="project" value="UniProtKB-KW"/>
</dbReference>
<evidence type="ECO:0000256" key="2">
    <source>
        <dbReference type="ARBA" id="ARBA00022691"/>
    </source>
</evidence>
<dbReference type="Proteomes" id="UP000594464">
    <property type="component" value="Chromosome"/>
</dbReference>
<dbReference type="SFLD" id="SFLDG01067">
    <property type="entry name" value="SPASM/twitch_domain_containing"/>
    <property type="match status" value="1"/>
</dbReference>
<evidence type="ECO:0000256" key="1">
    <source>
        <dbReference type="ARBA" id="ARBA00001966"/>
    </source>
</evidence>
<accession>A0A7T0G3E3</accession>
<keyword evidence="2" id="KW-0949">S-adenosyl-L-methionine</keyword>
<dbReference type="InterPro" id="IPR058240">
    <property type="entry name" value="rSAM_sf"/>
</dbReference>
<feature type="region of interest" description="Disordered" evidence="6">
    <location>
        <begin position="84"/>
        <end position="108"/>
    </location>
</feature>
<dbReference type="CDD" id="cd21109">
    <property type="entry name" value="SPASM"/>
    <property type="match status" value="1"/>
</dbReference>
<name>A0A7T0G3E3_9BACT</name>
<dbReference type="InterPro" id="IPR007197">
    <property type="entry name" value="rSAM"/>
</dbReference>
<feature type="compositionally biased region" description="Polar residues" evidence="6">
    <location>
        <begin position="1"/>
        <end position="20"/>
    </location>
</feature>
<dbReference type="GO" id="GO:0051536">
    <property type="term" value="F:iron-sulfur cluster binding"/>
    <property type="evidence" value="ECO:0007669"/>
    <property type="project" value="UniProtKB-KW"/>
</dbReference>
<dbReference type="EMBL" id="CP048620">
    <property type="protein sequence ID" value="QPJ65295.1"/>
    <property type="molecule type" value="Genomic_DNA"/>
</dbReference>
<dbReference type="InterPro" id="IPR050377">
    <property type="entry name" value="Radical_SAM_PqqE_MftC-like"/>
</dbReference>
<evidence type="ECO:0000259" key="8">
    <source>
        <dbReference type="Pfam" id="PF13186"/>
    </source>
</evidence>
<feature type="domain" description="4Fe4S-binding SPASM" evidence="8">
    <location>
        <begin position="389"/>
        <end position="433"/>
    </location>
</feature>
<protein>
    <submittedName>
        <fullName evidence="9">Radical SAM protein</fullName>
    </submittedName>
</protein>
<sequence>MTDTPKNTNRFGKEVITNNIPKDAPLASSPGHKLRTSNTIVDRKVLAENELRKIEQPVDPKEIKPLKDQKLEFVEFDDQVGVVRTSAEAEPEKSEDTTPNMFTGPSHRNKAERFRFDGHKMMHHLDRIQAWQNGEKFAPIHIDMGLTKFCNTACIYCYAVVQNMTKGAMIGRDALLNYVEDCGKLGVRSIGFIGDGEPTLNPTVYDATVLAAEVGVDTSMATNGLLLEMDRAHDLLKNMTWIRFNLSAGDAQGFKEVHQSRPESFDLLIEKIKELVRIKKENGYKCTLGLQMVLIPECYDQVLKEAELGAELGVDYFVIKHCSDSEYKEIGVDYSSYMGIQDMLKEAEALSNKDYVVQVKWNKILAAGESDLYKNGYRKYDVCHGTPFLLQISGNGKIYPCGPFFNKERFYIGDLHKDSFFDIVMGDRYWEVHNDVVASVDVHKDCAIGCRQDYVNKFLWDLKNVPEHVNFI</sequence>
<dbReference type="AlphaFoldDB" id="A0A7T0G3E3"/>
<dbReference type="InterPro" id="IPR013785">
    <property type="entry name" value="Aldolase_TIM"/>
</dbReference>
<evidence type="ECO:0000256" key="3">
    <source>
        <dbReference type="ARBA" id="ARBA00022723"/>
    </source>
</evidence>
<dbReference type="CDD" id="cd01335">
    <property type="entry name" value="Radical_SAM"/>
    <property type="match status" value="1"/>
</dbReference>
<dbReference type="PANTHER" id="PTHR11228:SF7">
    <property type="entry name" value="PQQA PEPTIDE CYCLASE"/>
    <property type="match status" value="1"/>
</dbReference>
<keyword evidence="4" id="KW-0408">Iron</keyword>
<dbReference type="Pfam" id="PF04055">
    <property type="entry name" value="Radical_SAM"/>
    <property type="match status" value="1"/>
</dbReference>
<dbReference type="InterPro" id="IPR023885">
    <property type="entry name" value="4Fe4S-binding_SPASM_dom"/>
</dbReference>
<feature type="region of interest" description="Disordered" evidence="6">
    <location>
        <begin position="1"/>
        <end position="35"/>
    </location>
</feature>
<dbReference type="GO" id="GO:0003824">
    <property type="term" value="F:catalytic activity"/>
    <property type="evidence" value="ECO:0007669"/>
    <property type="project" value="InterPro"/>
</dbReference>
<evidence type="ECO:0000259" key="7">
    <source>
        <dbReference type="Pfam" id="PF04055"/>
    </source>
</evidence>
<evidence type="ECO:0000313" key="10">
    <source>
        <dbReference type="Proteomes" id="UP000594464"/>
    </source>
</evidence>
<evidence type="ECO:0000313" key="9">
    <source>
        <dbReference type="EMBL" id="QPJ65295.1"/>
    </source>
</evidence>
<keyword evidence="3" id="KW-0479">Metal-binding</keyword>
<keyword evidence="5" id="KW-0411">Iron-sulfur</keyword>
<comment type="cofactor">
    <cofactor evidence="1">
        <name>[4Fe-4S] cluster</name>
        <dbReference type="ChEBI" id="CHEBI:49883"/>
    </cofactor>
</comment>
<organism evidence="9 10">
    <name type="scientific">Candidatus Nitrohelix vancouverensis</name>
    <dbReference type="NCBI Taxonomy" id="2705534"/>
    <lineage>
        <taxon>Bacteria</taxon>
        <taxon>Pseudomonadati</taxon>
        <taxon>Nitrospinota/Tectimicrobiota group</taxon>
        <taxon>Nitrospinota</taxon>
        <taxon>Nitrospinia</taxon>
        <taxon>Nitrospinales</taxon>
        <taxon>Nitrospinaceae</taxon>
        <taxon>Candidatus Nitrohelix</taxon>
    </lineage>
</organism>
<reference evidence="10" key="1">
    <citation type="submission" date="2020-02" db="EMBL/GenBank/DDBJ databases">
        <title>Genomic and physiological characterization of two novel Nitrospinaceae genera.</title>
        <authorList>
            <person name="Mueller A.J."/>
            <person name="Jung M.-Y."/>
            <person name="Strachan C.R."/>
            <person name="Herbold C.W."/>
            <person name="Kirkegaard R.H."/>
            <person name="Daims H."/>
        </authorList>
    </citation>
    <scope>NUCLEOTIDE SEQUENCE [LARGE SCALE GENOMIC DNA]</scope>
</reference>
<dbReference type="SUPFAM" id="SSF102114">
    <property type="entry name" value="Radical SAM enzymes"/>
    <property type="match status" value="1"/>
</dbReference>
<dbReference type="KEGG" id="nva:G3M78_07795"/>
<proteinExistence type="predicted"/>
<gene>
    <name evidence="9" type="ORF">G3M78_07795</name>
</gene>
<dbReference type="Gene3D" id="3.20.20.70">
    <property type="entry name" value="Aldolase class I"/>
    <property type="match status" value="1"/>
</dbReference>
<evidence type="ECO:0000256" key="6">
    <source>
        <dbReference type="SAM" id="MobiDB-lite"/>
    </source>
</evidence>
<dbReference type="Pfam" id="PF13186">
    <property type="entry name" value="SPASM"/>
    <property type="match status" value="1"/>
</dbReference>
<dbReference type="PANTHER" id="PTHR11228">
    <property type="entry name" value="RADICAL SAM DOMAIN PROTEIN"/>
    <property type="match status" value="1"/>
</dbReference>
<evidence type="ECO:0000256" key="5">
    <source>
        <dbReference type="ARBA" id="ARBA00023014"/>
    </source>
</evidence>
<feature type="domain" description="Radical SAM core" evidence="7">
    <location>
        <begin position="146"/>
        <end position="300"/>
    </location>
</feature>